<keyword evidence="3" id="KW-1185">Reference proteome</keyword>
<gene>
    <name evidence="2" type="ORF">FHS89_000293</name>
</gene>
<dbReference type="RefSeq" id="WP_184007730.1">
    <property type="nucleotide sequence ID" value="NZ_JACIJS010000001.1"/>
</dbReference>
<dbReference type="EMBL" id="JACIJS010000001">
    <property type="protein sequence ID" value="MBB5514295.1"/>
    <property type="molecule type" value="Genomic_DNA"/>
</dbReference>
<keyword evidence="1" id="KW-1133">Transmembrane helix</keyword>
<reference evidence="2 3" key="1">
    <citation type="submission" date="2020-08" db="EMBL/GenBank/DDBJ databases">
        <title>Genomic Encyclopedia of Type Strains, Phase IV (KMG-IV): sequencing the most valuable type-strain genomes for metagenomic binning, comparative biology and taxonomic classification.</title>
        <authorList>
            <person name="Goeker M."/>
        </authorList>
    </citation>
    <scope>NUCLEOTIDE SEQUENCE [LARGE SCALE GENOMIC DNA]</scope>
    <source>
        <strain evidence="2 3">DSM 103377</strain>
    </source>
</reference>
<dbReference type="Proteomes" id="UP000553766">
    <property type="component" value="Unassembled WGS sequence"/>
</dbReference>
<feature type="transmembrane region" description="Helical" evidence="1">
    <location>
        <begin position="62"/>
        <end position="84"/>
    </location>
</feature>
<evidence type="ECO:0000313" key="3">
    <source>
        <dbReference type="Proteomes" id="UP000553766"/>
    </source>
</evidence>
<proteinExistence type="predicted"/>
<organism evidence="2 3">
    <name type="scientific">Rubricella aquisinus</name>
    <dbReference type="NCBI Taxonomy" id="2028108"/>
    <lineage>
        <taxon>Bacteria</taxon>
        <taxon>Pseudomonadati</taxon>
        <taxon>Pseudomonadota</taxon>
        <taxon>Alphaproteobacteria</taxon>
        <taxon>Rhodobacterales</taxon>
        <taxon>Paracoccaceae</taxon>
        <taxon>Rubricella</taxon>
    </lineage>
</organism>
<evidence type="ECO:0000313" key="2">
    <source>
        <dbReference type="EMBL" id="MBB5514295.1"/>
    </source>
</evidence>
<name>A0A840WX86_9RHOB</name>
<keyword evidence="1" id="KW-0472">Membrane</keyword>
<protein>
    <submittedName>
        <fullName evidence="2">Multisubunit Na+/H+ antiporter MnhF subunit</fullName>
    </submittedName>
</protein>
<feature type="transmembrane region" description="Helical" evidence="1">
    <location>
        <begin position="7"/>
        <end position="28"/>
    </location>
</feature>
<feature type="transmembrane region" description="Helical" evidence="1">
    <location>
        <begin position="90"/>
        <end position="107"/>
    </location>
</feature>
<evidence type="ECO:0000256" key="1">
    <source>
        <dbReference type="SAM" id="Phobius"/>
    </source>
</evidence>
<keyword evidence="1" id="KW-0812">Transmembrane</keyword>
<sequence length="119" mass="13165">MDLAITSLRIIIGVTLVAVVALFIVGGFMPESIVWPSVFAFALQGVVLYLVLIFLRKGWRGAALLFVLFCLYLLIGGITAPFSVISIIDYGLATVGFVGIYGVWTWWRHERPRQMGEDA</sequence>
<comment type="caution">
    <text evidence="2">The sequence shown here is derived from an EMBL/GenBank/DDBJ whole genome shotgun (WGS) entry which is preliminary data.</text>
</comment>
<accession>A0A840WX86</accession>
<dbReference type="AlphaFoldDB" id="A0A840WX86"/>
<feature type="transmembrane region" description="Helical" evidence="1">
    <location>
        <begin position="34"/>
        <end position="55"/>
    </location>
</feature>